<evidence type="ECO:0000313" key="7">
    <source>
        <dbReference type="EMBL" id="QOU20832.1"/>
    </source>
</evidence>
<dbReference type="InterPro" id="IPR051633">
    <property type="entry name" value="AceTr"/>
</dbReference>
<evidence type="ECO:0000256" key="1">
    <source>
        <dbReference type="ARBA" id="ARBA00004141"/>
    </source>
</evidence>
<reference evidence="8 9" key="1">
    <citation type="submission" date="2019-07" db="EMBL/GenBank/DDBJ databases">
        <authorList>
            <person name="Friedrich A."/>
            <person name="Schacherer J."/>
        </authorList>
    </citation>
    <scope>NUCLEOTIDE SEQUENCE [LARGE SCALE GENOMIC DNA]</scope>
</reference>
<dbReference type="GO" id="GO:0005886">
    <property type="term" value="C:plasma membrane"/>
    <property type="evidence" value="ECO:0007669"/>
    <property type="project" value="TreeGrafter"/>
</dbReference>
<dbReference type="Proteomes" id="UP000663131">
    <property type="component" value="Chromosome 8"/>
</dbReference>
<comment type="subcellular location">
    <subcellularLocation>
        <location evidence="1">Membrane</location>
        <topology evidence="1">Multi-pass membrane protein</topology>
    </subcellularLocation>
</comment>
<sequence>MSDSLAKDVEKYTITADDQSADYPERFITNQSRATSFRYDKKNIYINEVPIPKDDFVYAFGGSLNVGKRVATPQEKQYADPVPTGLAAFSCTVFPLGLILMHAGGVTVSNVLIGAFLTTSGLVDLIVGIMCFIVGNTWACCTFLLFGGFWSSYAFLLMDVGGVSASYPTTAEYDKSIALFFLPWAIFTFCLWACTWKSTWPVFLLMFVVWIFILLLVIGQFIGSVKIFKAGGFFCFMAGVLGLFNMFAGLADESNSYFIMKPWFMPHAARPNTDEEENIEED</sequence>
<dbReference type="AlphaFoldDB" id="A0A3F2Y5B4"/>
<dbReference type="Proteomes" id="UP000478008">
    <property type="component" value="Unassembled WGS sequence"/>
</dbReference>
<comment type="similarity">
    <text evidence="2">Belongs to the acetate uptake transporter (AceTr) (TC 2.A.96) family.</text>
</comment>
<keyword evidence="3 6" id="KW-0812">Transmembrane</keyword>
<evidence type="ECO:0000256" key="2">
    <source>
        <dbReference type="ARBA" id="ARBA00005587"/>
    </source>
</evidence>
<name>A0A3F2Y5B4_DEKBR</name>
<keyword evidence="4 6" id="KW-1133">Transmembrane helix</keyword>
<evidence type="ECO:0000256" key="5">
    <source>
        <dbReference type="ARBA" id="ARBA00023136"/>
    </source>
</evidence>
<dbReference type="PANTHER" id="PTHR31123">
    <property type="entry name" value="ACCUMULATION OF DYADS PROTEIN 2-RELATED"/>
    <property type="match status" value="1"/>
</dbReference>
<accession>A0A3F2Y5B4</accession>
<dbReference type="RefSeq" id="XP_041137325.1">
    <property type="nucleotide sequence ID" value="XM_041279111.1"/>
</dbReference>
<reference evidence="7" key="2">
    <citation type="submission" date="2020-10" db="EMBL/GenBank/DDBJ databases">
        <authorList>
            <person name="Palmer J.M."/>
        </authorList>
    </citation>
    <scope>NUCLEOTIDE SEQUENCE</scope>
    <source>
        <strain evidence="7">UCD 2041</strain>
    </source>
</reference>
<dbReference type="InterPro" id="IPR000791">
    <property type="entry name" value="Gpr1/Fun34/SatP-like"/>
</dbReference>
<feature type="transmembrane region" description="Helical" evidence="6">
    <location>
        <begin position="138"/>
        <end position="157"/>
    </location>
</feature>
<evidence type="ECO:0000256" key="6">
    <source>
        <dbReference type="SAM" id="Phobius"/>
    </source>
</evidence>
<keyword evidence="5 6" id="KW-0472">Membrane</keyword>
<dbReference type="GeneID" id="64572471"/>
<feature type="transmembrane region" description="Helical" evidence="6">
    <location>
        <begin position="86"/>
        <end position="105"/>
    </location>
</feature>
<organism evidence="8 9">
    <name type="scientific">Dekkera bruxellensis</name>
    <name type="common">Brettanomyces custersii</name>
    <dbReference type="NCBI Taxonomy" id="5007"/>
    <lineage>
        <taxon>Eukaryota</taxon>
        <taxon>Fungi</taxon>
        <taxon>Dikarya</taxon>
        <taxon>Ascomycota</taxon>
        <taxon>Saccharomycotina</taxon>
        <taxon>Pichiomycetes</taxon>
        <taxon>Pichiales</taxon>
        <taxon>Pichiaceae</taxon>
        <taxon>Brettanomyces</taxon>
    </lineage>
</organism>
<feature type="transmembrane region" description="Helical" evidence="6">
    <location>
        <begin position="177"/>
        <end position="195"/>
    </location>
</feature>
<dbReference type="KEGG" id="bbrx:BRETT_000546"/>
<feature type="transmembrane region" description="Helical" evidence="6">
    <location>
        <begin position="228"/>
        <end position="251"/>
    </location>
</feature>
<evidence type="ECO:0000313" key="8">
    <source>
        <dbReference type="EMBL" id="VUG18342.1"/>
    </source>
</evidence>
<dbReference type="PANTHER" id="PTHR31123:SF3">
    <property type="entry name" value="AMMONIA TRANSPORT OUTWARD PROTEIN 3"/>
    <property type="match status" value="1"/>
</dbReference>
<feature type="transmembrane region" description="Helical" evidence="6">
    <location>
        <begin position="202"/>
        <end position="222"/>
    </location>
</feature>
<protein>
    <submittedName>
        <fullName evidence="8">DEBR0S3_08240g1_1</fullName>
    </submittedName>
</protein>
<evidence type="ECO:0000313" key="9">
    <source>
        <dbReference type="Proteomes" id="UP000478008"/>
    </source>
</evidence>
<reference evidence="7" key="3">
    <citation type="journal article" name="BMC Genomics">
        <title>New genome assemblies reveal patterns of domestication and adaptation across Brettanomyces (Dekkera) species.</title>
        <authorList>
            <person name="Roach M.J."/>
            <person name="Borneman A.R."/>
        </authorList>
    </citation>
    <scope>NUCLEOTIDE SEQUENCE</scope>
    <source>
        <strain evidence="7">UCD 2041</strain>
    </source>
</reference>
<dbReference type="Pfam" id="PF01184">
    <property type="entry name" value="Gpr1_Fun34_YaaH"/>
    <property type="match status" value="1"/>
</dbReference>
<evidence type="ECO:0000256" key="4">
    <source>
        <dbReference type="ARBA" id="ARBA00022989"/>
    </source>
</evidence>
<dbReference type="EMBL" id="CABFWN010000003">
    <property type="protein sequence ID" value="VUG18342.1"/>
    <property type="molecule type" value="Genomic_DNA"/>
</dbReference>
<dbReference type="GO" id="GO:0015123">
    <property type="term" value="F:acetate transmembrane transporter activity"/>
    <property type="evidence" value="ECO:0007669"/>
    <property type="project" value="TreeGrafter"/>
</dbReference>
<dbReference type="EMBL" id="CP063136">
    <property type="protein sequence ID" value="QOU20832.1"/>
    <property type="molecule type" value="Genomic_DNA"/>
</dbReference>
<dbReference type="OrthoDB" id="3648309at2759"/>
<feature type="transmembrane region" description="Helical" evidence="6">
    <location>
        <begin position="111"/>
        <end position="133"/>
    </location>
</feature>
<proteinExistence type="inferred from homology"/>
<dbReference type="STRING" id="5007.A0A3F2Y5B4"/>
<gene>
    <name evidence="7" type="ORF">BRETT_000546</name>
    <name evidence="8" type="ORF">DEBR0S3_08240G</name>
</gene>
<keyword evidence="9" id="KW-1185">Reference proteome</keyword>
<dbReference type="NCBIfam" id="NF038013">
    <property type="entry name" value="AceTr_1"/>
    <property type="match status" value="1"/>
</dbReference>
<evidence type="ECO:0000256" key="3">
    <source>
        <dbReference type="ARBA" id="ARBA00022692"/>
    </source>
</evidence>